<dbReference type="OrthoDB" id="282934at2"/>
<name>A0A517MNN4_9BACT</name>
<protein>
    <submittedName>
        <fullName evidence="1">Uncharacterized protein</fullName>
    </submittedName>
</protein>
<keyword evidence="2" id="KW-1185">Reference proteome</keyword>
<reference evidence="1 2" key="1">
    <citation type="submission" date="2019-02" db="EMBL/GenBank/DDBJ databases">
        <title>Deep-cultivation of Planctomycetes and their phenomic and genomic characterization uncovers novel biology.</title>
        <authorList>
            <person name="Wiegand S."/>
            <person name="Jogler M."/>
            <person name="Boedeker C."/>
            <person name="Pinto D."/>
            <person name="Vollmers J."/>
            <person name="Rivas-Marin E."/>
            <person name="Kohn T."/>
            <person name="Peeters S.H."/>
            <person name="Heuer A."/>
            <person name="Rast P."/>
            <person name="Oberbeckmann S."/>
            <person name="Bunk B."/>
            <person name="Jeske O."/>
            <person name="Meyerdierks A."/>
            <person name="Storesund J.E."/>
            <person name="Kallscheuer N."/>
            <person name="Luecker S."/>
            <person name="Lage O.M."/>
            <person name="Pohl T."/>
            <person name="Merkel B.J."/>
            <person name="Hornburger P."/>
            <person name="Mueller R.-W."/>
            <person name="Bruemmer F."/>
            <person name="Labrenz M."/>
            <person name="Spormann A.M."/>
            <person name="Op den Camp H."/>
            <person name="Overmann J."/>
            <person name="Amann R."/>
            <person name="Jetten M.S.M."/>
            <person name="Mascher T."/>
            <person name="Medema M.H."/>
            <person name="Devos D.P."/>
            <person name="Kaster A.-K."/>
            <person name="Ovreas L."/>
            <person name="Rohde M."/>
            <person name="Galperin M.Y."/>
            <person name="Jogler C."/>
        </authorList>
    </citation>
    <scope>NUCLEOTIDE SEQUENCE [LARGE SCALE GENOMIC DNA]</scope>
    <source>
        <strain evidence="1 2">FF011L</strain>
    </source>
</reference>
<sequence length="245" mass="27159">MYGILRFLSLLAIAIGVVTLITATRSNRTLSDEVLKLEAELGRMSIDDVDKVYVVAIEDPAIPPEVAVNIDKVWQFRCYLPAGYDVSRFNAGGRVTDRGIFFQGGYSSGSSSGRTEPSQQLLTISLRQKEKNIECFTSFGGSSSTTTWNRLSAENSDWSDWVIKPLVAPGKPAQSFDQSTILTLLKIYDPNTGEEKQVDGESITTYQGGMFLLFPRSLQTELTMLRKGELPEDFNISHIAEGERQ</sequence>
<organism evidence="1 2">
    <name type="scientific">Roseimaritima multifibrata</name>
    <dbReference type="NCBI Taxonomy" id="1930274"/>
    <lineage>
        <taxon>Bacteria</taxon>
        <taxon>Pseudomonadati</taxon>
        <taxon>Planctomycetota</taxon>
        <taxon>Planctomycetia</taxon>
        <taxon>Pirellulales</taxon>
        <taxon>Pirellulaceae</taxon>
        <taxon>Roseimaritima</taxon>
    </lineage>
</organism>
<evidence type="ECO:0000313" key="1">
    <source>
        <dbReference type="EMBL" id="QDS96495.1"/>
    </source>
</evidence>
<proteinExistence type="predicted"/>
<dbReference type="KEGG" id="rml:FF011L_53070"/>
<dbReference type="AlphaFoldDB" id="A0A517MNN4"/>
<dbReference type="Proteomes" id="UP000320672">
    <property type="component" value="Chromosome"/>
</dbReference>
<accession>A0A517MNN4</accession>
<dbReference type="RefSeq" id="WP_145354631.1">
    <property type="nucleotide sequence ID" value="NZ_CP036262.1"/>
</dbReference>
<evidence type="ECO:0000313" key="2">
    <source>
        <dbReference type="Proteomes" id="UP000320672"/>
    </source>
</evidence>
<dbReference type="EMBL" id="CP036262">
    <property type="protein sequence ID" value="QDS96495.1"/>
    <property type="molecule type" value="Genomic_DNA"/>
</dbReference>
<gene>
    <name evidence="1" type="ORF">FF011L_53070</name>
</gene>